<feature type="binding site" evidence="13">
    <location>
        <position position="174"/>
    </location>
    <ligand>
        <name>substrate</name>
    </ligand>
</feature>
<protein>
    <recommendedName>
        <fullName evidence="7 10">Ribulose-phosphate 3-epimerase</fullName>
        <ecNumber evidence="7 10">5.1.3.1</ecNumber>
    </recommendedName>
</protein>
<evidence type="ECO:0000256" key="10">
    <source>
        <dbReference type="HAMAP-Rule" id="MF_02227"/>
    </source>
</evidence>
<gene>
    <name evidence="10" type="primary">rpe</name>
    <name evidence="14" type="ORF">AZI86_00840</name>
</gene>
<proteinExistence type="inferred from homology"/>
<keyword evidence="8 10" id="KW-0479">Metal-binding</keyword>
<dbReference type="GO" id="GO:0006098">
    <property type="term" value="P:pentose-phosphate shunt"/>
    <property type="evidence" value="ECO:0007669"/>
    <property type="project" value="UniProtKB-UniRule"/>
</dbReference>
<evidence type="ECO:0000256" key="11">
    <source>
        <dbReference type="PIRSR" id="PIRSR001461-1"/>
    </source>
</evidence>
<dbReference type="NCBIfam" id="TIGR01163">
    <property type="entry name" value="rpe"/>
    <property type="match status" value="1"/>
</dbReference>
<keyword evidence="12" id="KW-0862">Zinc</keyword>
<feature type="binding site" evidence="10">
    <location>
        <begin position="172"/>
        <end position="174"/>
    </location>
    <ligand>
        <name>substrate</name>
    </ligand>
</feature>
<dbReference type="GO" id="GO:0005737">
    <property type="term" value="C:cytoplasm"/>
    <property type="evidence" value="ECO:0007669"/>
    <property type="project" value="UniProtKB-ARBA"/>
</dbReference>
<name>A0A150WMQ8_BDEBC</name>
<evidence type="ECO:0000256" key="13">
    <source>
        <dbReference type="PIRSR" id="PIRSR001461-3"/>
    </source>
</evidence>
<feature type="binding site" evidence="10 13">
    <location>
        <begin position="139"/>
        <end position="142"/>
    </location>
    <ligand>
        <name>substrate</name>
    </ligand>
</feature>
<evidence type="ECO:0000256" key="6">
    <source>
        <dbReference type="ARBA" id="ARBA00009541"/>
    </source>
</evidence>
<evidence type="ECO:0000256" key="8">
    <source>
        <dbReference type="ARBA" id="ARBA00022723"/>
    </source>
</evidence>
<keyword evidence="9 10" id="KW-0413">Isomerase</keyword>
<feature type="binding site" evidence="10 13">
    <location>
        <position position="5"/>
    </location>
    <ligand>
        <name>substrate</name>
    </ligand>
</feature>
<comment type="cofactor">
    <cofactor evidence="10 12">
        <name>a divalent metal cation</name>
        <dbReference type="ChEBI" id="CHEBI:60240"/>
    </cofactor>
    <text evidence="10 12">Binds 1 divalent metal cation per subunit.</text>
</comment>
<dbReference type="Gene3D" id="3.20.20.70">
    <property type="entry name" value="Aldolase class I"/>
    <property type="match status" value="1"/>
</dbReference>
<dbReference type="InterPro" id="IPR026019">
    <property type="entry name" value="Ribul_P_3_epim"/>
</dbReference>
<dbReference type="FunFam" id="3.20.20.70:FF:000004">
    <property type="entry name" value="Ribulose-phosphate 3-epimerase"/>
    <property type="match status" value="1"/>
</dbReference>
<dbReference type="PROSITE" id="PS01086">
    <property type="entry name" value="RIBUL_P_3_EPIMER_2"/>
    <property type="match status" value="1"/>
</dbReference>
<dbReference type="InterPro" id="IPR000056">
    <property type="entry name" value="Ribul_P_3_epim-like"/>
</dbReference>
<dbReference type="SUPFAM" id="SSF51366">
    <property type="entry name" value="Ribulose-phoshate binding barrel"/>
    <property type="match status" value="1"/>
</dbReference>
<comment type="function">
    <text evidence="10">Catalyzes the reversible epimerization of D-ribulose 5-phosphate to D-xylulose 5-phosphate.</text>
</comment>
<feature type="binding site" evidence="10 12">
    <location>
        <position position="63"/>
    </location>
    <ligand>
        <name>a divalent metal cation</name>
        <dbReference type="ChEBI" id="CHEBI:60240"/>
    </ligand>
</feature>
<feature type="binding site" evidence="10 12">
    <location>
        <position position="172"/>
    </location>
    <ligand>
        <name>a divalent metal cation</name>
        <dbReference type="ChEBI" id="CHEBI:60240"/>
    </ligand>
</feature>
<dbReference type="NCBIfam" id="NF004076">
    <property type="entry name" value="PRK05581.1-4"/>
    <property type="match status" value="1"/>
</dbReference>
<dbReference type="CDD" id="cd00429">
    <property type="entry name" value="RPE"/>
    <property type="match status" value="1"/>
</dbReference>
<dbReference type="PANTHER" id="PTHR11749">
    <property type="entry name" value="RIBULOSE-5-PHOSPHATE-3-EPIMERASE"/>
    <property type="match status" value="1"/>
</dbReference>
<comment type="cofactor">
    <cofactor evidence="2">
        <name>Mn(2+)</name>
        <dbReference type="ChEBI" id="CHEBI:29035"/>
    </cofactor>
</comment>
<dbReference type="Pfam" id="PF00834">
    <property type="entry name" value="Ribul_P_3_epim"/>
    <property type="match status" value="1"/>
</dbReference>
<comment type="caution">
    <text evidence="14">The sequence shown here is derived from an EMBL/GenBank/DDBJ whole genome shotgun (WGS) entry which is preliminary data.</text>
</comment>
<comment type="similarity">
    <text evidence="6 10">Belongs to the ribulose-phosphate 3-epimerase family.</text>
</comment>
<accession>A0A150WMQ8</accession>
<evidence type="ECO:0000313" key="14">
    <source>
        <dbReference type="EMBL" id="KYG65656.1"/>
    </source>
</evidence>
<feature type="binding site" evidence="10 12">
    <location>
        <position position="32"/>
    </location>
    <ligand>
        <name>a divalent metal cation</name>
        <dbReference type="ChEBI" id="CHEBI:60240"/>
    </ligand>
</feature>
<dbReference type="GO" id="GO:0019323">
    <property type="term" value="P:pentose catabolic process"/>
    <property type="evidence" value="ECO:0007669"/>
    <property type="project" value="UniProtKB-UniRule"/>
</dbReference>
<dbReference type="GO" id="GO:0004750">
    <property type="term" value="F:D-ribulose-phosphate 3-epimerase activity"/>
    <property type="evidence" value="ECO:0007669"/>
    <property type="project" value="UniProtKB-UniRule"/>
</dbReference>
<dbReference type="RefSeq" id="WP_061833200.1">
    <property type="nucleotide sequence ID" value="NZ_LUKE01000001.1"/>
</dbReference>
<organism evidence="14 15">
    <name type="scientific">Bdellovibrio bacteriovorus</name>
    <dbReference type="NCBI Taxonomy" id="959"/>
    <lineage>
        <taxon>Bacteria</taxon>
        <taxon>Pseudomonadati</taxon>
        <taxon>Bdellovibrionota</taxon>
        <taxon>Bdellovibrionia</taxon>
        <taxon>Bdellovibrionales</taxon>
        <taxon>Pseudobdellovibrionaceae</taxon>
        <taxon>Bdellovibrio</taxon>
    </lineage>
</organism>
<dbReference type="InterPro" id="IPR011060">
    <property type="entry name" value="RibuloseP-bd_barrel"/>
</dbReference>
<dbReference type="GO" id="GO:0046872">
    <property type="term" value="F:metal ion binding"/>
    <property type="evidence" value="ECO:0007669"/>
    <property type="project" value="UniProtKB-UniRule"/>
</dbReference>
<dbReference type="PIRSF" id="PIRSF001461">
    <property type="entry name" value="RPE"/>
    <property type="match status" value="1"/>
</dbReference>
<keyword evidence="12" id="KW-0170">Cobalt</keyword>
<evidence type="ECO:0000256" key="4">
    <source>
        <dbReference type="ARBA" id="ARBA00001947"/>
    </source>
</evidence>
<evidence type="ECO:0000313" key="15">
    <source>
        <dbReference type="Proteomes" id="UP000075320"/>
    </source>
</evidence>
<evidence type="ECO:0000256" key="9">
    <source>
        <dbReference type="ARBA" id="ARBA00023235"/>
    </source>
</evidence>
<comment type="cofactor">
    <cofactor evidence="5">
        <name>Fe(2+)</name>
        <dbReference type="ChEBI" id="CHEBI:29033"/>
    </cofactor>
</comment>
<comment type="cofactor">
    <cofactor evidence="4">
        <name>Zn(2+)</name>
        <dbReference type="ChEBI" id="CHEBI:29105"/>
    </cofactor>
</comment>
<evidence type="ECO:0000256" key="12">
    <source>
        <dbReference type="PIRSR" id="PIRSR001461-2"/>
    </source>
</evidence>
<keyword evidence="10" id="KW-0119">Carbohydrate metabolism</keyword>
<comment type="catalytic activity">
    <reaction evidence="1 10">
        <text>D-ribulose 5-phosphate = D-xylulose 5-phosphate</text>
        <dbReference type="Rhea" id="RHEA:13677"/>
        <dbReference type="ChEBI" id="CHEBI:57737"/>
        <dbReference type="ChEBI" id="CHEBI:58121"/>
        <dbReference type="EC" id="5.1.3.1"/>
    </reaction>
</comment>
<keyword evidence="12" id="KW-0464">Manganese</keyword>
<dbReference type="PROSITE" id="PS01085">
    <property type="entry name" value="RIBUL_P_3_EPIMER_1"/>
    <property type="match status" value="1"/>
</dbReference>
<dbReference type="InterPro" id="IPR013785">
    <property type="entry name" value="Aldolase_TIM"/>
</dbReference>
<comment type="cofactor">
    <cofactor evidence="3">
        <name>Co(2+)</name>
        <dbReference type="ChEBI" id="CHEBI:48828"/>
    </cofactor>
</comment>
<feature type="active site" description="Proton donor" evidence="10 11">
    <location>
        <position position="172"/>
    </location>
</feature>
<feature type="binding site" evidence="10 13">
    <location>
        <position position="63"/>
    </location>
    <ligand>
        <name>substrate</name>
    </ligand>
</feature>
<evidence type="ECO:0000256" key="5">
    <source>
        <dbReference type="ARBA" id="ARBA00001954"/>
    </source>
</evidence>
<dbReference type="HAMAP" id="MF_02227">
    <property type="entry name" value="RPE"/>
    <property type="match status" value="1"/>
</dbReference>
<evidence type="ECO:0000256" key="3">
    <source>
        <dbReference type="ARBA" id="ARBA00001941"/>
    </source>
</evidence>
<dbReference type="OrthoDB" id="5292082at2"/>
<evidence type="ECO:0000256" key="2">
    <source>
        <dbReference type="ARBA" id="ARBA00001936"/>
    </source>
</evidence>
<keyword evidence="15" id="KW-1185">Reference proteome</keyword>
<feature type="binding site" evidence="10 12">
    <location>
        <position position="30"/>
    </location>
    <ligand>
        <name>a divalent metal cation</name>
        <dbReference type="ChEBI" id="CHEBI:60240"/>
    </ligand>
</feature>
<evidence type="ECO:0000256" key="1">
    <source>
        <dbReference type="ARBA" id="ARBA00001782"/>
    </source>
</evidence>
<evidence type="ECO:0000256" key="7">
    <source>
        <dbReference type="ARBA" id="ARBA00013188"/>
    </source>
</evidence>
<feature type="active site" description="Proton acceptor" evidence="10 11">
    <location>
        <position position="32"/>
    </location>
</feature>
<dbReference type="EC" id="5.1.3.1" evidence="7 10"/>
<dbReference type="Proteomes" id="UP000075320">
    <property type="component" value="Unassembled WGS sequence"/>
</dbReference>
<sequence>MVAPSILSADFANLEKEIHAVSQAGADWIHVDVMDGRFVPNITIGIPVVKSLKKVSPIPLDVHLMIEEPERYIEDFIKAGSDYLTIHVESTKDPAAVLKRIRELGAKAGITLRPGTSLDTVLPLLPLSDLVLVMTVEPGFGGQSFMADQIAKISRLRQEISSKKLSCLIEVDGGINAETAKLCHEADVFVAGSFVFGRDYKTAIAALR</sequence>
<reference evidence="14 15" key="1">
    <citation type="submission" date="2016-03" db="EMBL/GenBank/DDBJ databases">
        <authorList>
            <person name="Ploux O."/>
        </authorList>
    </citation>
    <scope>NUCLEOTIDE SEQUENCE [LARGE SCALE GENOMIC DNA]</scope>
    <source>
        <strain evidence="14 15">R0</strain>
    </source>
</reference>
<dbReference type="AlphaFoldDB" id="A0A150WMQ8"/>
<comment type="pathway">
    <text evidence="10">Carbohydrate degradation.</text>
</comment>
<dbReference type="EMBL" id="LUKE01000001">
    <property type="protein sequence ID" value="KYG65656.1"/>
    <property type="molecule type" value="Genomic_DNA"/>
</dbReference>
<feature type="binding site" evidence="10 13">
    <location>
        <begin position="192"/>
        <end position="193"/>
    </location>
    <ligand>
        <name>substrate</name>
    </ligand>
</feature>